<dbReference type="Proteomes" id="UP000229385">
    <property type="component" value="Unassembled WGS sequence"/>
</dbReference>
<dbReference type="Gene3D" id="3.40.50.12230">
    <property type="match status" value="1"/>
</dbReference>
<reference evidence="9" key="1">
    <citation type="submission" date="2017-09" db="EMBL/GenBank/DDBJ databases">
        <title>Depth-based differentiation of microbial function through sediment-hosted aquifers and enrichment of novel symbionts in the deep terrestrial subsurface.</title>
        <authorList>
            <person name="Probst A.J."/>
            <person name="Ladd B."/>
            <person name="Jarett J.K."/>
            <person name="Geller-Mcgrath D.E."/>
            <person name="Sieber C.M.K."/>
            <person name="Emerson J.B."/>
            <person name="Anantharaman K."/>
            <person name="Thomas B.C."/>
            <person name="Malmstrom R."/>
            <person name="Stieglmeier M."/>
            <person name="Klingl A."/>
            <person name="Woyke T."/>
            <person name="Ryan C.M."/>
            <person name="Banfield J.F."/>
        </authorList>
    </citation>
    <scope>NUCLEOTIDE SEQUENCE [LARGE SCALE GENOMIC DNA]</scope>
</reference>
<dbReference type="GO" id="GO:0005829">
    <property type="term" value="C:cytosol"/>
    <property type="evidence" value="ECO:0007669"/>
    <property type="project" value="TreeGrafter"/>
</dbReference>
<feature type="domain" description="Formyl transferase C-terminal" evidence="7">
    <location>
        <begin position="206"/>
        <end position="307"/>
    </location>
</feature>
<evidence type="ECO:0000259" key="7">
    <source>
        <dbReference type="Pfam" id="PF02911"/>
    </source>
</evidence>
<accession>A0A2M7XDS5</accession>
<keyword evidence="3 5" id="KW-0808">Transferase</keyword>
<sequence length="315" mass="34573">MKAVFFGTPAFAVPFLKSLIQDLDIEVVAVVTQPDKIRGREKEPTPSPVKVLAQDHSIPVLQPASFKKDPDIHGTLERLGVDVFVVVAYGKILPAAVLALPPLGAVNVHPSLLPRHRGPSPMQWAIAHGDVQTGITIMLLDEGMDTGPVLASTAITLDGDETYTSLQEKVHLFGPPLLVTTLKSYAEGKIVTVPQDDALATMTHLLDKEDGRVEWNHSMEVIERKARAYEGWPGSWSMWKRTEGVQIRLKWIQMRFADFNADVPPGTVVINNNQLFVDAADGTIEILEVQPEGKPKMNAQAFIQGYRDIHGAVLT</sequence>
<protein>
    <recommendedName>
        <fullName evidence="2 5">Methionyl-tRNA formyltransferase</fullName>
        <ecNumber evidence="2 5">2.1.2.9</ecNumber>
    </recommendedName>
</protein>
<dbReference type="EC" id="2.1.2.9" evidence="2 5"/>
<feature type="domain" description="Formyl transferase N-terminal" evidence="6">
    <location>
        <begin position="1"/>
        <end position="181"/>
    </location>
</feature>
<evidence type="ECO:0000256" key="5">
    <source>
        <dbReference type="HAMAP-Rule" id="MF_00182"/>
    </source>
</evidence>
<organism evidence="8 9">
    <name type="scientific">Candidatus Uhrbacteria bacterium CG_4_9_14_3_um_filter_50_9</name>
    <dbReference type="NCBI Taxonomy" id="1975035"/>
    <lineage>
        <taxon>Bacteria</taxon>
        <taxon>Candidatus Uhriibacteriota</taxon>
    </lineage>
</organism>
<dbReference type="Pfam" id="PF02911">
    <property type="entry name" value="Formyl_trans_C"/>
    <property type="match status" value="1"/>
</dbReference>
<dbReference type="InterPro" id="IPR005794">
    <property type="entry name" value="Fmt"/>
</dbReference>
<feature type="binding site" evidence="5">
    <location>
        <begin position="111"/>
        <end position="114"/>
    </location>
    <ligand>
        <name>(6S)-5,6,7,8-tetrahydrofolate</name>
        <dbReference type="ChEBI" id="CHEBI:57453"/>
    </ligand>
</feature>
<evidence type="ECO:0000256" key="1">
    <source>
        <dbReference type="ARBA" id="ARBA00010699"/>
    </source>
</evidence>
<dbReference type="InterPro" id="IPR005793">
    <property type="entry name" value="Formyl_trans_C"/>
</dbReference>
<dbReference type="GO" id="GO:0004479">
    <property type="term" value="F:methionyl-tRNA formyltransferase activity"/>
    <property type="evidence" value="ECO:0007669"/>
    <property type="project" value="UniProtKB-UniRule"/>
</dbReference>
<evidence type="ECO:0000256" key="4">
    <source>
        <dbReference type="ARBA" id="ARBA00022917"/>
    </source>
</evidence>
<dbReference type="PANTHER" id="PTHR11138:SF5">
    <property type="entry name" value="METHIONYL-TRNA FORMYLTRANSFERASE, MITOCHONDRIAL"/>
    <property type="match status" value="1"/>
</dbReference>
<evidence type="ECO:0000313" key="8">
    <source>
        <dbReference type="EMBL" id="PJA46037.1"/>
    </source>
</evidence>
<gene>
    <name evidence="5" type="primary">fmt</name>
    <name evidence="8" type="ORF">CO174_01040</name>
</gene>
<dbReference type="NCBIfam" id="TIGR00460">
    <property type="entry name" value="fmt"/>
    <property type="match status" value="1"/>
</dbReference>
<dbReference type="SUPFAM" id="SSF50486">
    <property type="entry name" value="FMT C-terminal domain-like"/>
    <property type="match status" value="1"/>
</dbReference>
<evidence type="ECO:0000256" key="3">
    <source>
        <dbReference type="ARBA" id="ARBA00022679"/>
    </source>
</evidence>
<dbReference type="InterPro" id="IPR002376">
    <property type="entry name" value="Formyl_transf_N"/>
</dbReference>
<comment type="function">
    <text evidence="5">Attaches a formyl group to the free amino group of methionyl-tRNA(fMet). The formyl group appears to play a dual role in the initiator identity of N-formylmethionyl-tRNA by promoting its recognition by IF2 and preventing the misappropriation of this tRNA by the elongation apparatus.</text>
</comment>
<dbReference type="InterPro" id="IPR011034">
    <property type="entry name" value="Formyl_transferase-like_C_sf"/>
</dbReference>
<dbReference type="PANTHER" id="PTHR11138">
    <property type="entry name" value="METHIONYL-TRNA FORMYLTRANSFERASE"/>
    <property type="match status" value="1"/>
</dbReference>
<dbReference type="InterPro" id="IPR044135">
    <property type="entry name" value="Met-tRNA-FMT_C"/>
</dbReference>
<dbReference type="EMBL" id="PFWU01000012">
    <property type="protein sequence ID" value="PJA46037.1"/>
    <property type="molecule type" value="Genomic_DNA"/>
</dbReference>
<dbReference type="SUPFAM" id="SSF53328">
    <property type="entry name" value="Formyltransferase"/>
    <property type="match status" value="1"/>
</dbReference>
<proteinExistence type="inferred from homology"/>
<dbReference type="InterPro" id="IPR036477">
    <property type="entry name" value="Formyl_transf_N_sf"/>
</dbReference>
<dbReference type="CDD" id="cd08704">
    <property type="entry name" value="Met_tRNA_FMT_C"/>
    <property type="match status" value="1"/>
</dbReference>
<name>A0A2M7XDS5_9BACT</name>
<dbReference type="AlphaFoldDB" id="A0A2M7XDS5"/>
<evidence type="ECO:0000259" key="6">
    <source>
        <dbReference type="Pfam" id="PF00551"/>
    </source>
</evidence>
<dbReference type="HAMAP" id="MF_00182">
    <property type="entry name" value="Formyl_trans"/>
    <property type="match status" value="1"/>
</dbReference>
<dbReference type="InterPro" id="IPR041711">
    <property type="entry name" value="Met-tRNA-FMT_N"/>
</dbReference>
<comment type="catalytic activity">
    <reaction evidence="5">
        <text>L-methionyl-tRNA(fMet) + (6R)-10-formyltetrahydrofolate = N-formyl-L-methionyl-tRNA(fMet) + (6S)-5,6,7,8-tetrahydrofolate + H(+)</text>
        <dbReference type="Rhea" id="RHEA:24380"/>
        <dbReference type="Rhea" id="RHEA-COMP:9952"/>
        <dbReference type="Rhea" id="RHEA-COMP:9953"/>
        <dbReference type="ChEBI" id="CHEBI:15378"/>
        <dbReference type="ChEBI" id="CHEBI:57453"/>
        <dbReference type="ChEBI" id="CHEBI:78530"/>
        <dbReference type="ChEBI" id="CHEBI:78844"/>
        <dbReference type="ChEBI" id="CHEBI:195366"/>
        <dbReference type="EC" id="2.1.2.9"/>
    </reaction>
</comment>
<keyword evidence="4 5" id="KW-0648">Protein biosynthesis</keyword>
<comment type="similarity">
    <text evidence="1 5">Belongs to the Fmt family.</text>
</comment>
<evidence type="ECO:0000256" key="2">
    <source>
        <dbReference type="ARBA" id="ARBA00012261"/>
    </source>
</evidence>
<dbReference type="Pfam" id="PF00551">
    <property type="entry name" value="Formyl_trans_N"/>
    <property type="match status" value="1"/>
</dbReference>
<evidence type="ECO:0000313" key="9">
    <source>
        <dbReference type="Proteomes" id="UP000229385"/>
    </source>
</evidence>
<comment type="caution">
    <text evidence="8">The sequence shown here is derived from an EMBL/GenBank/DDBJ whole genome shotgun (WGS) entry which is preliminary data.</text>
</comment>
<dbReference type="CDD" id="cd08646">
    <property type="entry name" value="FMT_core_Met-tRNA-FMT_N"/>
    <property type="match status" value="1"/>
</dbReference>